<proteinExistence type="predicted"/>
<feature type="domain" description="J" evidence="2">
    <location>
        <begin position="703"/>
        <end position="762"/>
    </location>
</feature>
<feature type="signal peptide" evidence="1">
    <location>
        <begin position="1"/>
        <end position="27"/>
    </location>
</feature>
<dbReference type="Proteomes" id="UP001209570">
    <property type="component" value="Unassembled WGS sequence"/>
</dbReference>
<feature type="chain" id="PRO_5042143391" description="J domain-containing protein" evidence="1">
    <location>
        <begin position="28"/>
        <end position="784"/>
    </location>
</feature>
<evidence type="ECO:0000259" key="2">
    <source>
        <dbReference type="PROSITE" id="PS50076"/>
    </source>
</evidence>
<dbReference type="InterPro" id="IPR036869">
    <property type="entry name" value="J_dom_sf"/>
</dbReference>
<evidence type="ECO:0000256" key="1">
    <source>
        <dbReference type="SAM" id="SignalP"/>
    </source>
</evidence>
<dbReference type="InterPro" id="IPR001623">
    <property type="entry name" value="DnaJ_domain"/>
</dbReference>
<dbReference type="EMBL" id="JAKCXM010000126">
    <property type="protein sequence ID" value="KAJ0401507.1"/>
    <property type="molecule type" value="Genomic_DNA"/>
</dbReference>
<dbReference type="SUPFAM" id="SSF46565">
    <property type="entry name" value="Chaperone J-domain"/>
    <property type="match status" value="1"/>
</dbReference>
<comment type="caution">
    <text evidence="3">The sequence shown here is derived from an EMBL/GenBank/DDBJ whole genome shotgun (WGS) entry which is preliminary data.</text>
</comment>
<dbReference type="PROSITE" id="PS50076">
    <property type="entry name" value="DNAJ_2"/>
    <property type="match status" value="1"/>
</dbReference>
<evidence type="ECO:0000313" key="4">
    <source>
        <dbReference type="Proteomes" id="UP001209570"/>
    </source>
</evidence>
<keyword evidence="1" id="KW-0732">Signal</keyword>
<protein>
    <recommendedName>
        <fullName evidence="2">J domain-containing protein</fullName>
    </recommendedName>
</protein>
<sequence length="784" mass="88972">MTSARPHSRLLVTQLLALLCLVTLALPALVLQTHVQIPLPNGEQAHHRLELRSDDEPVDVLEDIRAQYHQTRRWRQSILSQVCQQPRVQCRRDRPVTFRSSIGSSDGRVVGMLEVLEDQEPVDALARFAQHHGLARHERDHVLDAMCQQPALQCSRFRSLIFQQNILTDHGQPVGRLEVFDDTEPVDQIYRFLVDHEAPMAVLPQLVGGVCANVRCERREPFVFSRRIVNPDGQIVGRLDIPIDREPADVVYMFGLHYRLDKAFRLQLLQTVCTDKYVKCKRMAPYVFASPIVLEDGSNAGVLRIEEDQELADAVYHFAKEANLTTQDRISLLQTLCGRTGIRCTRGQALLRSQSIGGPGNTMLGVINVFEGQEPADVVYAFAEQHGLPAHEASHLVDVVCGISREHPLQEGEEPLTCNRFSPVIFAVPVSAQNGSRLGVLEVLVGDEPADAVARFGNKHGLGDDEKANLLSGICSASGLPCNRKQGLIYQAVYTLPDGVRERLDFWDGQEPTDVIYDYGLMRNLTLRDRKRFLLKVCNEPRRRPNCTRAEPMLIKIPVWESADKKMGDLEVLEGQEPIDQVYAFMEKHDLFQTAPLNTSLLEVVCNSTRVTCARQRPRRILFSMTATYGGVSHTLQYVQPESDWICEAHPHGGQRCVHYVEVLSRDFCETHMEDWAGCEARILEALRSQLEAYEERMWRGKDLYAKLGLVKDASKEEIDMAYNRLVKRFNNETEPYKYEKLQEAYRTLSDPEEKYYYDLPCMKFFGLCGKRKKDGSISITTDS</sequence>
<name>A0AAD5LHW4_PYTIN</name>
<gene>
    <name evidence="3" type="ORF">P43SY_009367</name>
</gene>
<dbReference type="CDD" id="cd06257">
    <property type="entry name" value="DnaJ"/>
    <property type="match status" value="1"/>
</dbReference>
<evidence type="ECO:0000313" key="3">
    <source>
        <dbReference type="EMBL" id="KAJ0401507.1"/>
    </source>
</evidence>
<dbReference type="Gene3D" id="1.10.287.110">
    <property type="entry name" value="DnaJ domain"/>
    <property type="match status" value="1"/>
</dbReference>
<reference evidence="3" key="1">
    <citation type="submission" date="2021-12" db="EMBL/GenBank/DDBJ databases">
        <title>Prjna785345.</title>
        <authorList>
            <person name="Rujirawat T."/>
            <person name="Krajaejun T."/>
        </authorList>
    </citation>
    <scope>NUCLEOTIDE SEQUENCE</scope>
    <source>
        <strain evidence="3">Pi057C3</strain>
    </source>
</reference>
<keyword evidence="4" id="KW-1185">Reference proteome</keyword>
<dbReference type="AlphaFoldDB" id="A0AAD5LHW4"/>
<dbReference type="PRINTS" id="PR00625">
    <property type="entry name" value="JDOMAIN"/>
</dbReference>
<dbReference type="Pfam" id="PF00226">
    <property type="entry name" value="DnaJ"/>
    <property type="match status" value="1"/>
</dbReference>
<organism evidence="3 4">
    <name type="scientific">Pythium insidiosum</name>
    <name type="common">Pythiosis disease agent</name>
    <dbReference type="NCBI Taxonomy" id="114742"/>
    <lineage>
        <taxon>Eukaryota</taxon>
        <taxon>Sar</taxon>
        <taxon>Stramenopiles</taxon>
        <taxon>Oomycota</taxon>
        <taxon>Peronosporomycetes</taxon>
        <taxon>Pythiales</taxon>
        <taxon>Pythiaceae</taxon>
        <taxon>Pythium</taxon>
    </lineage>
</organism>
<accession>A0AAD5LHW4</accession>